<evidence type="ECO:0000313" key="8">
    <source>
        <dbReference type="WBParaSite" id="SSTP_0000819200.1"/>
    </source>
</evidence>
<evidence type="ECO:0000256" key="4">
    <source>
        <dbReference type="PROSITE-ProRule" id="PRU00322"/>
    </source>
</evidence>
<dbReference type="WBParaSite" id="SSTP_0000819200.1">
    <property type="protein sequence ID" value="SSTP_0000819200.1"/>
    <property type="gene ID" value="SSTP_0000819200"/>
</dbReference>
<dbReference type="GO" id="GO:0045893">
    <property type="term" value="P:positive regulation of DNA-templated transcription"/>
    <property type="evidence" value="ECO:0007669"/>
    <property type="project" value="InterPro"/>
</dbReference>
<dbReference type="PANTHER" id="PTHR12920:SF4">
    <property type="entry name" value="GEO03726P1"/>
    <property type="match status" value="1"/>
</dbReference>
<dbReference type="SUPFAM" id="SSF90209">
    <property type="entry name" value="Ran binding protein zinc finger-like"/>
    <property type="match status" value="1"/>
</dbReference>
<dbReference type="InterPro" id="IPR039958">
    <property type="entry name" value="RYBP/YAF2"/>
</dbReference>
<keyword evidence="2 4" id="KW-0863">Zinc-finger</keyword>
<feature type="domain" description="RanBP2-type" evidence="6">
    <location>
        <begin position="24"/>
        <end position="55"/>
    </location>
</feature>
<dbReference type="PANTHER" id="PTHR12920">
    <property type="entry name" value="RYBP AND YAF2-RELATED"/>
    <property type="match status" value="1"/>
</dbReference>
<name>A0A0K0EFC9_STRER</name>
<dbReference type="AlphaFoldDB" id="A0A0K0EFC9"/>
<organism evidence="8">
    <name type="scientific">Strongyloides stercoralis</name>
    <name type="common">Threadworm</name>
    <dbReference type="NCBI Taxonomy" id="6248"/>
    <lineage>
        <taxon>Eukaryota</taxon>
        <taxon>Metazoa</taxon>
        <taxon>Ecdysozoa</taxon>
        <taxon>Nematoda</taxon>
        <taxon>Chromadorea</taxon>
        <taxon>Rhabditida</taxon>
        <taxon>Tylenchina</taxon>
        <taxon>Panagrolaimomorpha</taxon>
        <taxon>Strongyloidoidea</taxon>
        <taxon>Strongyloididae</taxon>
        <taxon>Strongyloides</taxon>
    </lineage>
</organism>
<keyword evidence="1" id="KW-0479">Metal-binding</keyword>
<dbReference type="SMART" id="SM00547">
    <property type="entry name" value="ZnF_RBZ"/>
    <property type="match status" value="1"/>
</dbReference>
<dbReference type="GO" id="GO:0003712">
    <property type="term" value="F:transcription coregulator activity"/>
    <property type="evidence" value="ECO:0007669"/>
    <property type="project" value="TreeGrafter"/>
</dbReference>
<reference evidence="8" key="1">
    <citation type="submission" date="2015-08" db="UniProtKB">
        <authorList>
            <consortium name="WormBaseParasite"/>
        </authorList>
    </citation>
    <scope>IDENTIFICATION</scope>
</reference>
<dbReference type="GO" id="GO:0003677">
    <property type="term" value="F:DNA binding"/>
    <property type="evidence" value="ECO:0007669"/>
    <property type="project" value="TreeGrafter"/>
</dbReference>
<dbReference type="InterPro" id="IPR036443">
    <property type="entry name" value="Znf_RanBP2_sf"/>
</dbReference>
<evidence type="ECO:0000256" key="2">
    <source>
        <dbReference type="ARBA" id="ARBA00022771"/>
    </source>
</evidence>
<dbReference type="PROSITE" id="PS01358">
    <property type="entry name" value="ZF_RANBP2_1"/>
    <property type="match status" value="1"/>
</dbReference>
<dbReference type="Proteomes" id="UP000035681">
    <property type="component" value="Unplaced"/>
</dbReference>
<feature type="region of interest" description="Disordered" evidence="5">
    <location>
        <begin position="80"/>
        <end position="127"/>
    </location>
</feature>
<dbReference type="WBParaSite" id="TCONS_00001945.p1">
    <property type="protein sequence ID" value="TCONS_00001945.p1"/>
    <property type="gene ID" value="XLOC_001853"/>
</dbReference>
<proteinExistence type="predicted"/>
<dbReference type="GO" id="GO:0005634">
    <property type="term" value="C:nucleus"/>
    <property type="evidence" value="ECO:0007669"/>
    <property type="project" value="TreeGrafter"/>
</dbReference>
<dbReference type="GO" id="GO:0008270">
    <property type="term" value="F:zinc ion binding"/>
    <property type="evidence" value="ECO:0007669"/>
    <property type="project" value="UniProtKB-KW"/>
</dbReference>
<dbReference type="PROSITE" id="PS50199">
    <property type="entry name" value="ZF_RANBP2_2"/>
    <property type="match status" value="1"/>
</dbReference>
<evidence type="ECO:0000256" key="5">
    <source>
        <dbReference type="SAM" id="MobiDB-lite"/>
    </source>
</evidence>
<dbReference type="STRING" id="6248.A0A0K0EFC9"/>
<dbReference type="InterPro" id="IPR001876">
    <property type="entry name" value="Znf_RanBP2"/>
</dbReference>
<evidence type="ECO:0000313" key="9">
    <source>
        <dbReference type="WBParaSite" id="TCONS_00001945.p1"/>
    </source>
</evidence>
<evidence type="ECO:0000256" key="1">
    <source>
        <dbReference type="ARBA" id="ARBA00022723"/>
    </source>
</evidence>
<accession>A0A0K0EFC9</accession>
<sequence length="179" mass="19434">MSGKKRKSSSSYRESPDSDSETHSSGGSSWSCPVCTFINKPKDFKCQMCQCRKGTSTRKATINDDIIKQQAQVEKLITKNHQASVERGSKRRSHVSESGTTGKDLQDSNTTSNVSTPSSSKAGSVSREASTVLGNFRVIGIGDHLINRNKTKKYNITVGGVNAVITEFEAADIKVNLDE</sequence>
<feature type="compositionally biased region" description="Low complexity" evidence="5">
    <location>
        <begin position="108"/>
        <end position="120"/>
    </location>
</feature>
<evidence type="ECO:0000259" key="6">
    <source>
        <dbReference type="PROSITE" id="PS50199"/>
    </source>
</evidence>
<protein>
    <submittedName>
        <fullName evidence="8 9">RanBP2-type domain-containing protein</fullName>
    </submittedName>
</protein>
<evidence type="ECO:0000256" key="3">
    <source>
        <dbReference type="ARBA" id="ARBA00022833"/>
    </source>
</evidence>
<keyword evidence="7" id="KW-1185">Reference proteome</keyword>
<dbReference type="Gene3D" id="2.30.30.380">
    <property type="entry name" value="Zn-finger domain of Sec23/24"/>
    <property type="match status" value="1"/>
</dbReference>
<feature type="region of interest" description="Disordered" evidence="5">
    <location>
        <begin position="1"/>
        <end position="29"/>
    </location>
</feature>
<evidence type="ECO:0000313" key="7">
    <source>
        <dbReference type="Proteomes" id="UP000035681"/>
    </source>
</evidence>
<keyword evidence="3" id="KW-0862">Zinc</keyword>